<evidence type="ECO:0000256" key="1">
    <source>
        <dbReference type="SAM" id="MobiDB-lite"/>
    </source>
</evidence>
<protein>
    <submittedName>
        <fullName evidence="2">Uncharacterized protein</fullName>
    </submittedName>
</protein>
<dbReference type="AlphaFoldDB" id="A0ABD3DK82"/>
<keyword evidence="3" id="KW-1185">Reference proteome</keyword>
<feature type="region of interest" description="Disordered" evidence="1">
    <location>
        <begin position="1"/>
        <end position="40"/>
    </location>
</feature>
<comment type="caution">
    <text evidence="2">The sequence shown here is derived from an EMBL/GenBank/DDBJ whole genome shotgun (WGS) entry which is preliminary data.</text>
</comment>
<evidence type="ECO:0000313" key="3">
    <source>
        <dbReference type="Proteomes" id="UP001632038"/>
    </source>
</evidence>
<reference evidence="3" key="1">
    <citation type="journal article" date="2024" name="IScience">
        <title>Strigolactones Initiate the Formation of Haustorium-like Structures in Castilleja.</title>
        <authorList>
            <person name="Buerger M."/>
            <person name="Peterson D."/>
            <person name="Chory J."/>
        </authorList>
    </citation>
    <scope>NUCLEOTIDE SEQUENCE [LARGE SCALE GENOMIC DNA]</scope>
</reference>
<proteinExistence type="predicted"/>
<evidence type="ECO:0000313" key="2">
    <source>
        <dbReference type="EMBL" id="KAL3641424.1"/>
    </source>
</evidence>
<organism evidence="2 3">
    <name type="scientific">Castilleja foliolosa</name>
    <dbReference type="NCBI Taxonomy" id="1961234"/>
    <lineage>
        <taxon>Eukaryota</taxon>
        <taxon>Viridiplantae</taxon>
        <taxon>Streptophyta</taxon>
        <taxon>Embryophyta</taxon>
        <taxon>Tracheophyta</taxon>
        <taxon>Spermatophyta</taxon>
        <taxon>Magnoliopsida</taxon>
        <taxon>eudicotyledons</taxon>
        <taxon>Gunneridae</taxon>
        <taxon>Pentapetalae</taxon>
        <taxon>asterids</taxon>
        <taxon>lamiids</taxon>
        <taxon>Lamiales</taxon>
        <taxon>Orobanchaceae</taxon>
        <taxon>Pedicularideae</taxon>
        <taxon>Castillejinae</taxon>
        <taxon>Castilleja</taxon>
    </lineage>
</organism>
<name>A0ABD3DK82_9LAMI</name>
<gene>
    <name evidence="2" type="ORF">CASFOL_016392</name>
</gene>
<feature type="compositionally biased region" description="Polar residues" evidence="1">
    <location>
        <begin position="1"/>
        <end position="28"/>
    </location>
</feature>
<dbReference type="PANTHER" id="PTHR47292">
    <property type="entry name" value="TRANSCRIPTION ELONGATION FACTOR (TFIIS) FAMILY PROTEIN-RELATED"/>
    <property type="match status" value="1"/>
</dbReference>
<dbReference type="Proteomes" id="UP001632038">
    <property type="component" value="Unassembled WGS sequence"/>
</dbReference>
<feature type="region of interest" description="Disordered" evidence="1">
    <location>
        <begin position="317"/>
        <end position="337"/>
    </location>
</feature>
<sequence length="337" mass="37038">MSKTQTSTSGDDQTLESARSDVSTTTRDSQQHHRSESSCSNSLFVNPTVSFPTRKFPEISKVTVGKSSACSDISDSFNCTGKTLENISDNISATKGKFDLNEDIYLNGTGDLVRVIPKIGIPSGRPVLPLEFKGGLGWTGSAETSAFRPVSIFSKNSGKNELGCCFTGFDLNVAAVDDTSPHTDFRDGIISKPAETLCIDLNRLYDAGDEFTQPCAPAEPEKSSCLLDLNVGNQDFNPVQRLSNNSNSALNPKLPFLPPQSYYFGTPSYFQGLFNEQRTSNVITDGKLSNEARQFLFLDNNSSRDEHLQKHEWFGTSMKRKEPDRGSGQIRSLRAWL</sequence>
<accession>A0ABD3DK82</accession>
<dbReference type="EMBL" id="JAVIJP010000017">
    <property type="protein sequence ID" value="KAL3641424.1"/>
    <property type="molecule type" value="Genomic_DNA"/>
</dbReference>